<keyword evidence="2" id="KW-0489">Methyltransferase</keyword>
<accession>A0A368V1N9</accession>
<dbReference type="Pfam" id="PF13489">
    <property type="entry name" value="Methyltransf_23"/>
    <property type="match status" value="1"/>
</dbReference>
<dbReference type="EMBL" id="QNSA01000006">
    <property type="protein sequence ID" value="RBP73435.1"/>
    <property type="molecule type" value="Genomic_DNA"/>
</dbReference>
<dbReference type="GO" id="GO:0032259">
    <property type="term" value="P:methylation"/>
    <property type="evidence" value="ECO:0007669"/>
    <property type="project" value="UniProtKB-KW"/>
</dbReference>
<keyword evidence="2" id="KW-0808">Transferase</keyword>
<name>A0A368V1N9_MARNT</name>
<sequence>MAPECRLAEDRERAVYELHENSESDPGYRRFLTKLAEPLLARVEPGACGLDFGCGPGPALAKMLEEAGLAVALYDPFFYPDDRLLTQRYDFVTCTEVVEHLCQPAEVFQMLDHLLRPGGLLGIMTCFQTDDDRFDNWHYRRDPTHVVFYREYTFDWLAQHYGWDLEIPAKDVVLLRKPV</sequence>
<dbReference type="Gene3D" id="3.40.50.150">
    <property type="entry name" value="Vaccinia Virus protein VP39"/>
    <property type="match status" value="1"/>
</dbReference>
<dbReference type="AlphaFoldDB" id="A0A368V1N9"/>
<dbReference type="Proteomes" id="UP000252795">
    <property type="component" value="Unassembled WGS sequence"/>
</dbReference>
<dbReference type="Proteomes" id="UP000253065">
    <property type="component" value="Unassembled WGS sequence"/>
</dbReference>
<gene>
    <name evidence="2" type="ORF">DET51_106297</name>
    <name evidence="1" type="ORF">DET64_106296</name>
</gene>
<evidence type="ECO:0000313" key="3">
    <source>
        <dbReference type="Proteomes" id="UP000252795"/>
    </source>
</evidence>
<evidence type="ECO:0000313" key="1">
    <source>
        <dbReference type="EMBL" id="RBP73435.1"/>
    </source>
</evidence>
<dbReference type="SUPFAM" id="SSF53335">
    <property type="entry name" value="S-adenosyl-L-methionine-dependent methyltransferases"/>
    <property type="match status" value="1"/>
</dbReference>
<protein>
    <submittedName>
        <fullName evidence="2">Methyltransferase family protein</fullName>
    </submittedName>
</protein>
<dbReference type="GO" id="GO:0008168">
    <property type="term" value="F:methyltransferase activity"/>
    <property type="evidence" value="ECO:0007669"/>
    <property type="project" value="UniProtKB-KW"/>
</dbReference>
<proteinExistence type="predicted"/>
<reference evidence="2 3" key="1">
    <citation type="submission" date="2018-07" db="EMBL/GenBank/DDBJ databases">
        <title>Freshwater and sediment microbial communities from various areas in North America, analyzing microbe dynamics in response to fracking.</title>
        <authorList>
            <person name="Lamendella R."/>
        </authorList>
    </citation>
    <scope>NUCLEOTIDE SEQUENCE [LARGE SCALE GENOMIC DNA]</scope>
    <source>
        <strain evidence="2 3">114E</strain>
        <strain evidence="1 4">114E_o</strain>
    </source>
</reference>
<dbReference type="RefSeq" id="WP_113879926.1">
    <property type="nucleotide sequence ID" value="NZ_QNSA01000006.1"/>
</dbReference>
<keyword evidence="4" id="KW-1185">Reference proteome</keyword>
<comment type="caution">
    <text evidence="2">The sequence shown here is derived from an EMBL/GenBank/DDBJ whole genome shotgun (WGS) entry which is preliminary data.</text>
</comment>
<evidence type="ECO:0000313" key="2">
    <source>
        <dbReference type="EMBL" id="RCW34255.1"/>
    </source>
</evidence>
<organism evidence="2 3">
    <name type="scientific">Marinobacter nauticus</name>
    <name type="common">Marinobacter hydrocarbonoclasticus</name>
    <name type="synonym">Marinobacter aquaeolei</name>
    <dbReference type="NCBI Taxonomy" id="2743"/>
    <lineage>
        <taxon>Bacteria</taxon>
        <taxon>Pseudomonadati</taxon>
        <taxon>Pseudomonadota</taxon>
        <taxon>Gammaproteobacteria</taxon>
        <taxon>Pseudomonadales</taxon>
        <taxon>Marinobacteraceae</taxon>
        <taxon>Marinobacter</taxon>
    </lineage>
</organism>
<dbReference type="InterPro" id="IPR029063">
    <property type="entry name" value="SAM-dependent_MTases_sf"/>
</dbReference>
<dbReference type="EMBL" id="QPJB01000006">
    <property type="protein sequence ID" value="RCW34255.1"/>
    <property type="molecule type" value="Genomic_DNA"/>
</dbReference>
<evidence type="ECO:0000313" key="4">
    <source>
        <dbReference type="Proteomes" id="UP000253065"/>
    </source>
</evidence>